<dbReference type="GO" id="GO:0051301">
    <property type="term" value="P:cell division"/>
    <property type="evidence" value="ECO:0007669"/>
    <property type="project" value="UniProtKB-KW"/>
</dbReference>
<dbReference type="AlphaFoldDB" id="A0A0J8G5E2"/>
<dbReference type="OrthoDB" id="2991180at2"/>
<dbReference type="PATRIC" id="fig|1430899.3.peg.2749"/>
<feature type="transmembrane region" description="Helical" evidence="2">
    <location>
        <begin position="32"/>
        <end position="54"/>
    </location>
</feature>
<keyword evidence="4" id="KW-1185">Reference proteome</keyword>
<dbReference type="InterPro" id="IPR007060">
    <property type="entry name" value="FtsL/DivIC"/>
</dbReference>
<reference evidence="3 4" key="1">
    <citation type="journal article" date="2015" name="Genome Biol. Evol.">
        <title>Comparative Genomics of Listeria Sensu Lato: Genus-Wide Differences in Evolutionary Dynamics and the Progressive Gain of Complex, Potentially Pathogenicity-Related Traits through Lateral Gene Transfer.</title>
        <authorList>
            <person name="Chiara M."/>
            <person name="Caruso M."/>
            <person name="D'Erchia A.M."/>
            <person name="Manzari C."/>
            <person name="Fraccalvieri R."/>
            <person name="Goffredo E."/>
            <person name="Latorre L."/>
            <person name="Miccolupo A."/>
            <person name="Padalino I."/>
            <person name="Santagada G."/>
            <person name="Chiocco D."/>
            <person name="Pesole G."/>
            <person name="Horner D.S."/>
            <person name="Parisi A."/>
        </authorList>
    </citation>
    <scope>NUCLEOTIDE SEQUENCE [LARGE SCALE GENOMIC DNA]</scope>
    <source>
        <strain evidence="3 4">1991</strain>
    </source>
</reference>
<keyword evidence="1" id="KW-0175">Coiled coil</keyword>
<gene>
    <name evidence="3" type="ORF">X560_2698</name>
</gene>
<dbReference type="EMBL" id="AZHO01000040">
    <property type="protein sequence ID" value="KMT57785.1"/>
    <property type="molecule type" value="Genomic_DNA"/>
</dbReference>
<evidence type="ECO:0000313" key="4">
    <source>
        <dbReference type="Proteomes" id="UP000052258"/>
    </source>
</evidence>
<organism evidence="3 4">
    <name type="scientific">Listeria fleischmannii 1991</name>
    <dbReference type="NCBI Taxonomy" id="1430899"/>
    <lineage>
        <taxon>Bacteria</taxon>
        <taxon>Bacillati</taxon>
        <taxon>Bacillota</taxon>
        <taxon>Bacilli</taxon>
        <taxon>Bacillales</taxon>
        <taxon>Listeriaceae</taxon>
        <taxon>Listeria</taxon>
    </lineage>
</organism>
<accession>A0A0J8G5E2</accession>
<evidence type="ECO:0000313" key="3">
    <source>
        <dbReference type="EMBL" id="KMT57785.1"/>
    </source>
</evidence>
<name>A0A0J8G5E2_9LIST</name>
<sequence>MKNDKTVTRMQNRYIKDTQTKKKIKNRRRVALARRLSGLAIILAIVFGALFFTYTKQALLLQEKKAEKVKTEQKLADSKKEEKALKGQINKLHDDDYIAKLARSEYYLSKEGEIIFNTPTENEKKKTSAN</sequence>
<comment type="caution">
    <text evidence="3">The sequence shown here is derived from an EMBL/GenBank/DDBJ whole genome shotgun (WGS) entry which is preliminary data.</text>
</comment>
<keyword evidence="2" id="KW-1133">Transmembrane helix</keyword>
<dbReference type="PANTHER" id="PTHR40027">
    <property type="entry name" value="CELL DIVISION PROTEIN DIVIC"/>
    <property type="match status" value="1"/>
</dbReference>
<dbReference type="PANTHER" id="PTHR40027:SF1">
    <property type="entry name" value="CELL DIVISION PROTEIN DIVIC"/>
    <property type="match status" value="1"/>
</dbReference>
<dbReference type="RefSeq" id="WP_059140256.1">
    <property type="nucleotide sequence ID" value="NZ_KQ130624.1"/>
</dbReference>
<protein>
    <submittedName>
        <fullName evidence="3">Cell division protein</fullName>
    </submittedName>
</protein>
<dbReference type="InterPro" id="IPR039076">
    <property type="entry name" value="DivIC"/>
</dbReference>
<dbReference type="Proteomes" id="UP000052258">
    <property type="component" value="Unassembled WGS sequence"/>
</dbReference>
<proteinExistence type="predicted"/>
<feature type="coiled-coil region" evidence="1">
    <location>
        <begin position="61"/>
        <end position="95"/>
    </location>
</feature>
<keyword evidence="3" id="KW-0131">Cell cycle</keyword>
<keyword evidence="2" id="KW-0812">Transmembrane</keyword>
<keyword evidence="2" id="KW-0472">Membrane</keyword>
<dbReference type="Pfam" id="PF04977">
    <property type="entry name" value="DivIC"/>
    <property type="match status" value="1"/>
</dbReference>
<evidence type="ECO:0000256" key="1">
    <source>
        <dbReference type="SAM" id="Coils"/>
    </source>
</evidence>
<evidence type="ECO:0000256" key="2">
    <source>
        <dbReference type="SAM" id="Phobius"/>
    </source>
</evidence>
<keyword evidence="3" id="KW-0132">Cell division</keyword>